<sequence length="388" mass="41805">MAKLIIPLLLLFLLFVFSPSNAVSYNLVSFGARPDGRADATKPFLRAWASACQSVRPSTIHVPRGRYLMKPAVFRGPCKSRILIKIDGTILAPNNYYAIGNAGNWLLFVQVTGLSVLGGTLDARGAGFWACRNAGRNCPAGARTITFNYANNILISGLTSINSQTTHVVVNRCNNVMVQKVQILAPDQSPNTDGIHVQFSTGVTIRSSGIRTGDDCISIGPGTSNLWIDHIACGPGHGISIGSLGKDLRESGVQNVTVKNAVFTGTDNGVRIKTWARPSSGYVRGVLYENIIMKDVKNPIIIDQRYCPDNQGCSRQSSGIKINQVAYKRIRGTSATQVAVKFDCSSSNPCKGIRLHNIRLTYLNRPAQSSCTNARGTTSGFVIPSSCL</sequence>
<dbReference type="Proteomes" id="UP000607653">
    <property type="component" value="Unassembled WGS sequence"/>
</dbReference>
<evidence type="ECO:0000256" key="1">
    <source>
        <dbReference type="ARBA" id="ARBA00004191"/>
    </source>
</evidence>
<dbReference type="AlphaFoldDB" id="A0A822ZSJ8"/>
<keyword evidence="12" id="KW-1185">Reference proteome</keyword>
<dbReference type="InterPro" id="IPR012334">
    <property type="entry name" value="Pectin_lyas_fold"/>
</dbReference>
<dbReference type="EMBL" id="DUZY01000008">
    <property type="protein sequence ID" value="DAD46541.1"/>
    <property type="molecule type" value="Genomic_DNA"/>
</dbReference>
<proteinExistence type="inferred from homology"/>
<dbReference type="GO" id="GO:0005975">
    <property type="term" value="P:carbohydrate metabolic process"/>
    <property type="evidence" value="ECO:0007669"/>
    <property type="project" value="InterPro"/>
</dbReference>
<evidence type="ECO:0000256" key="10">
    <source>
        <dbReference type="SAM" id="SignalP"/>
    </source>
</evidence>
<comment type="similarity">
    <text evidence="2 9">Belongs to the glycosyl hydrolase 28 family.</text>
</comment>
<evidence type="ECO:0000256" key="6">
    <source>
        <dbReference type="ARBA" id="ARBA00023295"/>
    </source>
</evidence>
<dbReference type="GO" id="GO:0071555">
    <property type="term" value="P:cell wall organization"/>
    <property type="evidence" value="ECO:0007669"/>
    <property type="project" value="UniProtKB-KW"/>
</dbReference>
<name>A0A822ZSJ8_NELNU</name>
<dbReference type="FunFam" id="2.160.20.10:FF:000016">
    <property type="entry name" value="Polygalacturonase 7"/>
    <property type="match status" value="1"/>
</dbReference>
<evidence type="ECO:0000256" key="5">
    <source>
        <dbReference type="ARBA" id="ARBA00022801"/>
    </source>
</evidence>
<evidence type="ECO:0000313" key="12">
    <source>
        <dbReference type="Proteomes" id="UP000607653"/>
    </source>
</evidence>
<dbReference type="PANTHER" id="PTHR31375">
    <property type="match status" value="1"/>
</dbReference>
<evidence type="ECO:0000256" key="7">
    <source>
        <dbReference type="ARBA" id="ARBA00023316"/>
    </source>
</evidence>
<comment type="caution">
    <text evidence="11">The sequence shown here is derived from an EMBL/GenBank/DDBJ whole genome shotgun (WGS) entry which is preliminary data.</text>
</comment>
<evidence type="ECO:0000256" key="4">
    <source>
        <dbReference type="ARBA" id="ARBA00022525"/>
    </source>
</evidence>
<dbReference type="InterPro" id="IPR000743">
    <property type="entry name" value="Glyco_hydro_28"/>
</dbReference>
<feature type="signal peptide" evidence="10">
    <location>
        <begin position="1"/>
        <end position="22"/>
    </location>
</feature>
<gene>
    <name evidence="11" type="ORF">HUJ06_016478</name>
</gene>
<accession>A0A822ZSJ8</accession>
<evidence type="ECO:0000256" key="3">
    <source>
        <dbReference type="ARBA" id="ARBA00022512"/>
    </source>
</evidence>
<dbReference type="GO" id="GO:0004650">
    <property type="term" value="F:polygalacturonase activity"/>
    <property type="evidence" value="ECO:0007669"/>
    <property type="project" value="InterPro"/>
</dbReference>
<reference evidence="11 12" key="1">
    <citation type="journal article" date="2020" name="Mol. Biol. Evol.">
        <title>Distinct Expression and Methylation Patterns for Genes with Different Fates following a Single Whole-Genome Duplication in Flowering Plants.</title>
        <authorList>
            <person name="Shi T."/>
            <person name="Rahmani R.S."/>
            <person name="Gugger P.F."/>
            <person name="Wang M."/>
            <person name="Li H."/>
            <person name="Zhang Y."/>
            <person name="Li Z."/>
            <person name="Wang Q."/>
            <person name="Van de Peer Y."/>
            <person name="Marchal K."/>
            <person name="Chen J."/>
        </authorList>
    </citation>
    <scope>NUCLEOTIDE SEQUENCE [LARGE SCALE GENOMIC DNA]</scope>
    <source>
        <tissue evidence="11">Leaf</tissue>
    </source>
</reference>
<keyword evidence="5 9" id="KW-0378">Hydrolase</keyword>
<comment type="subcellular location">
    <subcellularLocation>
        <location evidence="1">Secreted</location>
        <location evidence="1">Cell wall</location>
    </subcellularLocation>
</comment>
<evidence type="ECO:0000256" key="9">
    <source>
        <dbReference type="RuleBase" id="RU361169"/>
    </source>
</evidence>
<evidence type="ECO:0008006" key="13">
    <source>
        <dbReference type="Google" id="ProtNLM"/>
    </source>
</evidence>
<dbReference type="InterPro" id="IPR006626">
    <property type="entry name" value="PbH1"/>
</dbReference>
<evidence type="ECO:0000256" key="2">
    <source>
        <dbReference type="ARBA" id="ARBA00008834"/>
    </source>
</evidence>
<protein>
    <recommendedName>
        <fullName evidence="13">Polygalacturonase-like</fullName>
    </recommendedName>
</protein>
<dbReference type="SUPFAM" id="SSF51126">
    <property type="entry name" value="Pectin lyase-like"/>
    <property type="match status" value="1"/>
</dbReference>
<keyword evidence="3" id="KW-0134">Cell wall</keyword>
<feature type="active site" evidence="8">
    <location>
        <position position="237"/>
    </location>
</feature>
<feature type="chain" id="PRO_5032332446" description="Polygalacturonase-like" evidence="10">
    <location>
        <begin position="23"/>
        <end position="388"/>
    </location>
</feature>
<evidence type="ECO:0000256" key="8">
    <source>
        <dbReference type="PROSITE-ProRule" id="PRU10052"/>
    </source>
</evidence>
<evidence type="ECO:0000313" key="11">
    <source>
        <dbReference type="EMBL" id="DAD46541.1"/>
    </source>
</evidence>
<keyword evidence="10" id="KW-0732">Signal</keyword>
<dbReference type="SMART" id="SM00710">
    <property type="entry name" value="PbH1"/>
    <property type="match status" value="5"/>
</dbReference>
<dbReference type="InterPro" id="IPR011050">
    <property type="entry name" value="Pectin_lyase_fold/virulence"/>
</dbReference>
<keyword evidence="7" id="KW-0961">Cell wall biogenesis/degradation</keyword>
<dbReference type="PROSITE" id="PS00502">
    <property type="entry name" value="POLYGALACTURONASE"/>
    <property type="match status" value="1"/>
</dbReference>
<dbReference type="Gene3D" id="2.160.20.10">
    <property type="entry name" value="Single-stranded right-handed beta-helix, Pectin lyase-like"/>
    <property type="match status" value="1"/>
</dbReference>
<keyword evidence="4" id="KW-0964">Secreted</keyword>
<keyword evidence="6 9" id="KW-0326">Glycosidase</keyword>
<dbReference type="Pfam" id="PF00295">
    <property type="entry name" value="Glyco_hydro_28"/>
    <property type="match status" value="1"/>
</dbReference>
<organism evidence="11 12">
    <name type="scientific">Nelumbo nucifera</name>
    <name type="common">Sacred lotus</name>
    <dbReference type="NCBI Taxonomy" id="4432"/>
    <lineage>
        <taxon>Eukaryota</taxon>
        <taxon>Viridiplantae</taxon>
        <taxon>Streptophyta</taxon>
        <taxon>Embryophyta</taxon>
        <taxon>Tracheophyta</taxon>
        <taxon>Spermatophyta</taxon>
        <taxon>Magnoliopsida</taxon>
        <taxon>Proteales</taxon>
        <taxon>Nelumbonaceae</taxon>
        <taxon>Nelumbo</taxon>
    </lineage>
</organism>